<dbReference type="AlphaFoldDB" id="A0A0U5AYH9"/>
<dbReference type="PIRSF" id="PIRSF028288">
    <property type="entry name" value="UCP028288"/>
    <property type="match status" value="1"/>
</dbReference>
<accession>A0A0U5AYH9</accession>
<name>A0A0U5AYH9_9BACT</name>
<organism evidence="1 2">
    <name type="scientific">Caldimicrobium thiodismutans</name>
    <dbReference type="NCBI Taxonomy" id="1653476"/>
    <lineage>
        <taxon>Bacteria</taxon>
        <taxon>Pseudomonadati</taxon>
        <taxon>Thermodesulfobacteriota</taxon>
        <taxon>Thermodesulfobacteria</taxon>
        <taxon>Thermodesulfobacteriales</taxon>
        <taxon>Thermodesulfobacteriaceae</taxon>
        <taxon>Caldimicrobium</taxon>
    </lineage>
</organism>
<keyword evidence="2" id="KW-1185">Reference proteome</keyword>
<reference evidence="2" key="2">
    <citation type="journal article" date="2016" name="Int. J. Syst. Evol. Microbiol.">
        <title>Caldimicrobium thiodismutans sp. nov., a sulfur-disproportionating bacterium isolated from a hot spring.</title>
        <authorList>
            <person name="Kojima H."/>
            <person name="Umezawa K."/>
            <person name="Fukui M."/>
        </authorList>
    </citation>
    <scope>NUCLEOTIDE SEQUENCE [LARGE SCALE GENOMIC DNA]</scope>
    <source>
        <strain evidence="2">TF1</strain>
    </source>
</reference>
<dbReference type="OrthoDB" id="9807600at2"/>
<dbReference type="EMBL" id="AP014945">
    <property type="protein sequence ID" value="BAU22793.1"/>
    <property type="molecule type" value="Genomic_DNA"/>
</dbReference>
<dbReference type="RefSeq" id="WP_068512607.1">
    <property type="nucleotide sequence ID" value="NZ_AP014945.1"/>
</dbReference>
<evidence type="ECO:0008006" key="3">
    <source>
        <dbReference type="Google" id="ProtNLM"/>
    </source>
</evidence>
<sequence>MSITPEEIRKIQEEWKKGILEISKAYQMGQNYRELAENFLKRLYAYDYGIVLFKPTLAREVPFRLNFESALSYFIGGKYPEDIGFALQNFREIEFEIAGELYFQDIALSQGKYLFYLKNSEKARDVEFTFVYKKFEGGLIKIIAHHSSIPYGAC</sequence>
<dbReference type="STRING" id="1653476.THC_0397"/>
<dbReference type="KEGG" id="cthi:THC_0397"/>
<proteinExistence type="predicted"/>
<gene>
    <name evidence="1" type="ORF">THC_0397</name>
</gene>
<dbReference type="Proteomes" id="UP000068196">
    <property type="component" value="Chromosome"/>
</dbReference>
<evidence type="ECO:0000313" key="2">
    <source>
        <dbReference type="Proteomes" id="UP000068196"/>
    </source>
</evidence>
<evidence type="ECO:0000313" key="1">
    <source>
        <dbReference type="EMBL" id="BAU22793.1"/>
    </source>
</evidence>
<dbReference type="InterPro" id="IPR016878">
    <property type="entry name" value="MICAH-like"/>
</dbReference>
<reference evidence="1 2" key="1">
    <citation type="journal article" date="2016" name="Int. J. Syst. Evol. Microbiol.">
        <title>Caldimicrobium thiodismutans sp. nov., a sulfur-disproportionating bacterium isolated from a hot spring, and emended description of the genus Caldimicrobium.</title>
        <authorList>
            <person name="Kojima H."/>
            <person name="Umezawa K."/>
            <person name="Fukui M."/>
        </authorList>
    </citation>
    <scope>NUCLEOTIDE SEQUENCE [LARGE SCALE GENOMIC DNA]</scope>
    <source>
        <strain evidence="1 2">TF1</strain>
    </source>
</reference>
<protein>
    <recommendedName>
        <fullName evidence="3">Phosphoribosyl-AMP cyclohydrolase</fullName>
    </recommendedName>
</protein>
<dbReference type="Gene3D" id="3.10.450.50">
    <property type="match status" value="1"/>
</dbReference>